<protein>
    <submittedName>
        <fullName evidence="10 11">Fibrocystin-L-like isoform X1</fullName>
    </submittedName>
</protein>
<reference evidence="10 11" key="1">
    <citation type="submission" date="2025-04" db="UniProtKB">
        <authorList>
            <consortium name="RefSeq"/>
        </authorList>
    </citation>
    <scope>IDENTIFICATION</scope>
    <source>
        <tissue evidence="10 11">Sperm</tissue>
    </source>
</reference>
<dbReference type="Gene3D" id="2.160.20.10">
    <property type="entry name" value="Single-stranded right-handed beta-helix, Pectin lyase-like"/>
    <property type="match status" value="1"/>
</dbReference>
<dbReference type="RefSeq" id="XP_032825946.1">
    <property type="nucleotide sequence ID" value="XM_032970055.1"/>
</dbReference>
<keyword evidence="9" id="KW-1185">Reference proteome</keyword>
<dbReference type="InterPro" id="IPR011050">
    <property type="entry name" value="Pectin_lyase_fold/virulence"/>
</dbReference>
<dbReference type="PANTHER" id="PTHR46769:SF2">
    <property type="entry name" value="FIBROCYSTIN-L ISOFORM 2 PRECURSOR-RELATED"/>
    <property type="match status" value="1"/>
</dbReference>
<keyword evidence="4 6" id="KW-1133">Transmembrane helix</keyword>
<keyword evidence="2 6" id="KW-0812">Transmembrane</keyword>
<accession>A0AAJ7U093</accession>
<evidence type="ECO:0000313" key="11">
    <source>
        <dbReference type="RefSeq" id="XP_032825947.1"/>
    </source>
</evidence>
<feature type="chain" id="PRO_5044709425" evidence="7">
    <location>
        <begin position="33"/>
        <end position="1339"/>
    </location>
</feature>
<evidence type="ECO:0000313" key="10">
    <source>
        <dbReference type="RefSeq" id="XP_032825946.1"/>
    </source>
</evidence>
<organism evidence="9 12">
    <name type="scientific">Petromyzon marinus</name>
    <name type="common">Sea lamprey</name>
    <dbReference type="NCBI Taxonomy" id="7757"/>
    <lineage>
        <taxon>Eukaryota</taxon>
        <taxon>Metazoa</taxon>
        <taxon>Chordata</taxon>
        <taxon>Craniata</taxon>
        <taxon>Vertebrata</taxon>
        <taxon>Cyclostomata</taxon>
        <taxon>Hyperoartia</taxon>
        <taxon>Petromyzontiformes</taxon>
        <taxon>Petromyzontidae</taxon>
        <taxon>Petromyzon</taxon>
    </lineage>
</organism>
<proteinExistence type="predicted"/>
<dbReference type="PANTHER" id="PTHR46769">
    <property type="entry name" value="POLYCYSTIC KIDNEY AND HEPATIC DISEASE 1 (AUTOSOMAL RECESSIVE)-LIKE 1"/>
    <property type="match status" value="1"/>
</dbReference>
<dbReference type="GeneID" id="116951442"/>
<gene>
    <name evidence="10 11 12" type="primary">LOC116951442</name>
</gene>
<keyword evidence="5 6" id="KW-0472">Membrane</keyword>
<evidence type="ECO:0000256" key="5">
    <source>
        <dbReference type="ARBA" id="ARBA00023136"/>
    </source>
</evidence>
<dbReference type="InterPro" id="IPR019316">
    <property type="entry name" value="G8_domain"/>
</dbReference>
<dbReference type="InterPro" id="IPR012334">
    <property type="entry name" value="Pectin_lyas_fold"/>
</dbReference>
<feature type="signal peptide" evidence="7">
    <location>
        <begin position="1"/>
        <end position="32"/>
    </location>
</feature>
<feature type="transmembrane region" description="Helical" evidence="6">
    <location>
        <begin position="1300"/>
        <end position="1323"/>
    </location>
</feature>
<evidence type="ECO:0000313" key="12">
    <source>
        <dbReference type="RefSeq" id="XP_032825948.1"/>
    </source>
</evidence>
<dbReference type="PROSITE" id="PS51484">
    <property type="entry name" value="G8"/>
    <property type="match status" value="1"/>
</dbReference>
<dbReference type="KEGG" id="pmrn:116951442"/>
<sequence length="1339" mass="144370">MSMAGATSQTLVASPSLLLLVLVSCLPRGIVCADLTGNDCEILCKKSNPYPVIYSDNTLACEWFCGTLTKPITNQQRNITVMKGCVYTQLRALIPDTIASCSPSTDPVIFPDPFSCMENTTQYIKSSQGDMTVPIDCVRGCIQSNITALLVVGGTLKDIPSLPIAQQCSWTCLLKMLQNGNITEARNVVFTPEFSDSSTVNKFICNYSNALPLDSATANKARFSANLTWLCLMKNRPTDGSDLVIEQDLWLLVDTTTPSLRNVVVNGALEVLPGSTLRAAHITVQGRMLISRRTEFQQGITRIILTGSSDPFGRGLAIFGSLALEGSGRSYKGKLAATAPAGTTTITLLDNNNLQEKDEILITASGFSFQENEVRTVALVEKSKITLTAALEFSHWVSSDGTLASDVVLLSRDLVVEMKSTSDTSGSAPAWIYLGKNQTGEVSIQYADFHFPSELSAGAVQPFSLFASENVTKANIKFSVFRGGFGPSIKIAGTNNVLENCVVFDTSGSGIVVTGQSNTITSNLVTTSASDYGVTADYLPAAIEVVDMTNGLAENVVAGFKYIAYRLNGSNLAKNANEAHSGLYGVYVTGNFDTDVIVREFLVWKSWNYGVYIQVNTNVTVTNVTLADNGVGVFAMVYTAFNTSTFLNKFITISASTIIGASSDDTCGNVAPQNSYTAGKLNALPVPDGRVGVLWPIFTSNRNKAPAQGHHAVPTNYSVLNGQTNIDTVTFMNFVSTCQGNKKGSAAIATNGLSEDFQHPIVIKGSKLQNVNDESKIYMHMAKKNVALGCLNAACDGKRTALLTDTDGSFLGTKGTAVPTADNLWGDPSLGIGDNWVPKIALTWPNDSTSTLASVASKKGVFVDGCKNMGTWWNCGGVEHAVLAMQSMDADFTSRPFSPAALLSPDYVNVLNGPPLHAMESCPKDGPCSQTASVFHGIVNTANCHRVYFLRYPPHTFRLALLSGKPDTKFKVGLFYPKDLRFRVSVNHGTWTSTTVGNNISCLDAEQGFNNYYRILYLNLHAGDLVDVQISNTAGISFTARNTTDANAPTTAKIRRSVAAKTNSSEDKIEVIIEKPQAHQRKRRSTTDDLDPIIYIAIIADINNGNLDDAALNINSKADFDAYILASNLRDKLTASVLSGQLSADLGFDLSNISVVDPLPAVGSQDWTEVTYTDVIFESPYMSSLYGLRIFSFPKKMLARKSFVVMVQAIDKNSLCVNVGGTSWTLTVILKDARGKPAELLRGHPTINFRGCWGNYTDLQITTTGAGFVMQFIINQNTQYQVSTNPFSVEEERASLAKNVLSIIVGGILGALVFIAVGTGGFFCHKKRNIQEIDKPPMM</sequence>
<evidence type="ECO:0000259" key="8">
    <source>
        <dbReference type="PROSITE" id="PS51484"/>
    </source>
</evidence>
<evidence type="ECO:0000256" key="7">
    <source>
        <dbReference type="SAM" id="SignalP"/>
    </source>
</evidence>
<keyword evidence="3 7" id="KW-0732">Signal</keyword>
<dbReference type="SUPFAM" id="SSF51126">
    <property type="entry name" value="Pectin lyase-like"/>
    <property type="match status" value="1"/>
</dbReference>
<dbReference type="Pfam" id="PF10162">
    <property type="entry name" value="G8"/>
    <property type="match status" value="1"/>
</dbReference>
<dbReference type="SMART" id="SM00710">
    <property type="entry name" value="PbH1"/>
    <property type="match status" value="3"/>
</dbReference>
<dbReference type="GO" id="GO:0016020">
    <property type="term" value="C:membrane"/>
    <property type="evidence" value="ECO:0007669"/>
    <property type="project" value="UniProtKB-SubCell"/>
</dbReference>
<name>A0AAJ7U093_PETMA</name>
<dbReference type="RefSeq" id="XP_032825947.1">
    <property type="nucleotide sequence ID" value="XM_032970056.1"/>
</dbReference>
<dbReference type="InterPro" id="IPR006626">
    <property type="entry name" value="PbH1"/>
</dbReference>
<evidence type="ECO:0000256" key="6">
    <source>
        <dbReference type="SAM" id="Phobius"/>
    </source>
</evidence>
<evidence type="ECO:0000256" key="2">
    <source>
        <dbReference type="ARBA" id="ARBA00022692"/>
    </source>
</evidence>
<evidence type="ECO:0000313" key="9">
    <source>
        <dbReference type="Proteomes" id="UP001318040"/>
    </source>
</evidence>
<dbReference type="InterPro" id="IPR052387">
    <property type="entry name" value="Fibrocystin"/>
</dbReference>
<evidence type="ECO:0000256" key="3">
    <source>
        <dbReference type="ARBA" id="ARBA00022729"/>
    </source>
</evidence>
<evidence type="ECO:0000256" key="1">
    <source>
        <dbReference type="ARBA" id="ARBA00004167"/>
    </source>
</evidence>
<dbReference type="SMART" id="SM01225">
    <property type="entry name" value="G8"/>
    <property type="match status" value="1"/>
</dbReference>
<feature type="domain" description="G8" evidence="8">
    <location>
        <begin position="227"/>
        <end position="351"/>
    </location>
</feature>
<evidence type="ECO:0000256" key="4">
    <source>
        <dbReference type="ARBA" id="ARBA00022989"/>
    </source>
</evidence>
<dbReference type="RefSeq" id="XP_032825948.1">
    <property type="nucleotide sequence ID" value="XM_032970057.1"/>
</dbReference>
<comment type="subcellular location">
    <subcellularLocation>
        <location evidence="1">Membrane</location>
        <topology evidence="1">Single-pass membrane protein</topology>
    </subcellularLocation>
</comment>
<dbReference type="Proteomes" id="UP001318040">
    <property type="component" value="Chromosome 43"/>
</dbReference>